<sequence>MDVIFLGTNGWYDSPAGNTICILIESEDYYIILDAGNGIHKLDRYYQKAKPVFILLSHFHLDHIIGLHILAKFSFAKGLVIAGPKGTKEILKTIVNKPFTMPLDDLPYKTEVLELSEEDTVLPFETKCMELVHSSLTLGYRIHLENKSVAYIPDTGFCQNAVRLARNVDLVIAECAHLPGESSPEWPHLNPQDAANIAKEAGAKQLALVHFDARRYPTTESRKVAQLCAKNIFPNTIATHDEMHLRL</sequence>
<dbReference type="InterPro" id="IPR001279">
    <property type="entry name" value="Metallo-B-lactamas"/>
</dbReference>
<dbReference type="PANTHER" id="PTHR46018:SF2">
    <property type="entry name" value="ZINC PHOSPHODIESTERASE ELAC PROTEIN 1"/>
    <property type="match status" value="1"/>
</dbReference>
<accession>A0A8J6NT68</accession>
<dbReference type="CDD" id="cd16272">
    <property type="entry name" value="RNaseZ_MBL-fold"/>
    <property type="match status" value="1"/>
</dbReference>
<dbReference type="Gene3D" id="3.60.15.10">
    <property type="entry name" value="Ribonuclease Z/Hydroxyacylglutathione hydrolase-like"/>
    <property type="match status" value="1"/>
</dbReference>
<dbReference type="SUPFAM" id="SSF56281">
    <property type="entry name" value="Metallo-hydrolase/oxidoreductase"/>
    <property type="match status" value="1"/>
</dbReference>
<evidence type="ECO:0000313" key="3">
    <source>
        <dbReference type="Proteomes" id="UP000603434"/>
    </source>
</evidence>
<evidence type="ECO:0000259" key="1">
    <source>
        <dbReference type="SMART" id="SM00849"/>
    </source>
</evidence>
<dbReference type="PANTHER" id="PTHR46018">
    <property type="entry name" value="ZINC PHOSPHODIESTERASE ELAC PROTEIN 1"/>
    <property type="match status" value="1"/>
</dbReference>
<dbReference type="GO" id="GO:0042781">
    <property type="term" value="F:3'-tRNA processing endoribonuclease activity"/>
    <property type="evidence" value="ECO:0007669"/>
    <property type="project" value="TreeGrafter"/>
</dbReference>
<dbReference type="AlphaFoldDB" id="A0A8J6NT68"/>
<proteinExistence type="predicted"/>
<dbReference type="EMBL" id="JACNJH010000222">
    <property type="protein sequence ID" value="MBC8362816.1"/>
    <property type="molecule type" value="Genomic_DNA"/>
</dbReference>
<dbReference type="InterPro" id="IPR036866">
    <property type="entry name" value="RibonucZ/Hydroxyglut_hydro"/>
</dbReference>
<protein>
    <submittedName>
        <fullName evidence="2">MBL fold metallo-hydrolase</fullName>
    </submittedName>
</protein>
<reference evidence="2 3" key="1">
    <citation type="submission" date="2020-08" db="EMBL/GenBank/DDBJ databases">
        <title>Bridging the membrane lipid divide: bacteria of the FCB group superphylum have the potential to synthesize archaeal ether lipids.</title>
        <authorList>
            <person name="Villanueva L."/>
            <person name="Von Meijenfeldt F.A.B."/>
            <person name="Westbye A.B."/>
            <person name="Yadav S."/>
            <person name="Hopmans E.C."/>
            <person name="Dutilh B.E."/>
            <person name="Sinninghe Damste J.S."/>
        </authorList>
    </citation>
    <scope>NUCLEOTIDE SEQUENCE [LARGE SCALE GENOMIC DNA]</scope>
    <source>
        <strain evidence="2">NIOZ-UU30</strain>
    </source>
</reference>
<name>A0A8J6NT68_9BACT</name>
<gene>
    <name evidence="2" type="ORF">H8E23_15635</name>
</gene>
<evidence type="ECO:0000313" key="2">
    <source>
        <dbReference type="EMBL" id="MBC8362816.1"/>
    </source>
</evidence>
<comment type="caution">
    <text evidence="2">The sequence shown here is derived from an EMBL/GenBank/DDBJ whole genome shotgun (WGS) entry which is preliminary data.</text>
</comment>
<dbReference type="SMART" id="SM00849">
    <property type="entry name" value="Lactamase_B"/>
    <property type="match status" value="1"/>
</dbReference>
<organism evidence="2 3">
    <name type="scientific">Candidatus Desulfatibia profunda</name>
    <dbReference type="NCBI Taxonomy" id="2841695"/>
    <lineage>
        <taxon>Bacteria</taxon>
        <taxon>Pseudomonadati</taxon>
        <taxon>Thermodesulfobacteriota</taxon>
        <taxon>Desulfobacteria</taxon>
        <taxon>Desulfobacterales</taxon>
        <taxon>Desulfobacterales incertae sedis</taxon>
        <taxon>Candidatus Desulfatibia</taxon>
    </lineage>
</organism>
<dbReference type="Pfam" id="PF12706">
    <property type="entry name" value="Lactamase_B_2"/>
    <property type="match status" value="1"/>
</dbReference>
<dbReference type="Proteomes" id="UP000603434">
    <property type="component" value="Unassembled WGS sequence"/>
</dbReference>
<feature type="domain" description="Metallo-beta-lactamase" evidence="1">
    <location>
        <begin position="18"/>
        <end position="210"/>
    </location>
</feature>